<evidence type="ECO:0000256" key="6">
    <source>
        <dbReference type="ARBA" id="ARBA00023136"/>
    </source>
</evidence>
<proteinExistence type="predicted"/>
<evidence type="ECO:0000313" key="9">
    <source>
        <dbReference type="Proteomes" id="UP000013165"/>
    </source>
</evidence>
<keyword evidence="3" id="KW-0997">Cell inner membrane</keyword>
<dbReference type="AlphaFoldDB" id="N6WNZ6"/>
<dbReference type="Pfam" id="PF04403">
    <property type="entry name" value="PqiA"/>
    <property type="match status" value="1"/>
</dbReference>
<evidence type="ECO:0000256" key="2">
    <source>
        <dbReference type="ARBA" id="ARBA00022475"/>
    </source>
</evidence>
<name>N6WNZ6_9GAMM</name>
<accession>N6WNZ6</accession>
<evidence type="ECO:0000256" key="1">
    <source>
        <dbReference type="ARBA" id="ARBA00004533"/>
    </source>
</evidence>
<evidence type="ECO:0000256" key="4">
    <source>
        <dbReference type="ARBA" id="ARBA00022692"/>
    </source>
</evidence>
<organism evidence="8 9">
    <name type="scientific">Marinobacter nanhaiticus D15-8W</name>
    <dbReference type="NCBI Taxonomy" id="626887"/>
    <lineage>
        <taxon>Bacteria</taxon>
        <taxon>Pseudomonadati</taxon>
        <taxon>Pseudomonadota</taxon>
        <taxon>Gammaproteobacteria</taxon>
        <taxon>Pseudomonadales</taxon>
        <taxon>Marinobacteraceae</taxon>
        <taxon>Marinobacter</taxon>
    </lineage>
</organism>
<keyword evidence="6 7" id="KW-0472">Membrane</keyword>
<evidence type="ECO:0000256" key="5">
    <source>
        <dbReference type="ARBA" id="ARBA00022989"/>
    </source>
</evidence>
<dbReference type="PATRIC" id="fig|626887.3.peg.3524"/>
<evidence type="ECO:0000313" key="8">
    <source>
        <dbReference type="EMBL" id="ENO13241.1"/>
    </source>
</evidence>
<dbReference type="PANTHER" id="PTHR30462:SF3">
    <property type="entry name" value="INTERMEMBRANE TRANSPORT PROTEIN PQIA"/>
    <property type="match status" value="1"/>
</dbReference>
<dbReference type="STRING" id="626887.J057_17635"/>
<feature type="transmembrane region" description="Helical" evidence="7">
    <location>
        <begin position="180"/>
        <end position="198"/>
    </location>
</feature>
<protein>
    <submittedName>
        <fullName evidence="8">Paraquat-inducible protein A</fullName>
    </submittedName>
</protein>
<evidence type="ECO:0000256" key="7">
    <source>
        <dbReference type="SAM" id="Phobius"/>
    </source>
</evidence>
<dbReference type="RefSeq" id="WP_004581466.1">
    <property type="nucleotide sequence ID" value="NZ_AP028878.1"/>
</dbReference>
<gene>
    <name evidence="8" type="ORF">J057_17635</name>
</gene>
<dbReference type="HOGENOM" id="CLU_041903_2_0_6"/>
<dbReference type="InterPro" id="IPR007498">
    <property type="entry name" value="PqiA-like"/>
</dbReference>
<dbReference type="OrthoDB" id="9800207at2"/>
<feature type="transmembrane region" description="Helical" evidence="7">
    <location>
        <begin position="54"/>
        <end position="73"/>
    </location>
</feature>
<keyword evidence="4 7" id="KW-0812">Transmembrane</keyword>
<dbReference type="PANTHER" id="PTHR30462">
    <property type="entry name" value="INTERMEMBRANE TRANSPORT PROTEIN PQIB-RELATED"/>
    <property type="match status" value="1"/>
</dbReference>
<evidence type="ECO:0000256" key="3">
    <source>
        <dbReference type="ARBA" id="ARBA00022519"/>
    </source>
</evidence>
<dbReference type="eggNOG" id="COG2995">
    <property type="taxonomic scope" value="Bacteria"/>
</dbReference>
<comment type="subcellular location">
    <subcellularLocation>
        <location evidence="1">Cell inner membrane</location>
    </subcellularLocation>
</comment>
<comment type="caution">
    <text evidence="8">The sequence shown here is derived from an EMBL/GenBank/DDBJ whole genome shotgun (WGS) entry which is preliminary data.</text>
</comment>
<sequence length="210" mass="23023">MGEAAVTPPSAEALNLRLCHCCQLACSLEQPHRVCPRCGTTLHDRKPNAIPRTWALMLAALVLYLPANILPIMHTSTLYGESSTTILGSVVTLWQGGAWDIALIIFIASVGVPVTKFLVLGLLLVTVQRGSVRSRRERTVLYRALELIGYWSMLDVFVAALLASLVQFGVLGAIEPRLGILFFGLVVVLTMLATLSFDPRLIWDTEPRNE</sequence>
<dbReference type="Proteomes" id="UP000013165">
    <property type="component" value="Unassembled WGS sequence"/>
</dbReference>
<dbReference type="EMBL" id="APLQ01000014">
    <property type="protein sequence ID" value="ENO13241.1"/>
    <property type="molecule type" value="Genomic_DNA"/>
</dbReference>
<keyword evidence="5 7" id="KW-1133">Transmembrane helix</keyword>
<feature type="transmembrane region" description="Helical" evidence="7">
    <location>
        <begin position="101"/>
        <end position="127"/>
    </location>
</feature>
<keyword evidence="9" id="KW-1185">Reference proteome</keyword>
<dbReference type="InterPro" id="IPR051800">
    <property type="entry name" value="PqiA-PqiB_transport"/>
</dbReference>
<reference evidence="8 9" key="1">
    <citation type="journal article" date="2013" name="Genome Announc.">
        <title>Genome Sequence of the Polycyclic Aromatic Hydrocarbon-Degrading Bacterium Strain Marinobacter nanhaiticus D15-8WT.</title>
        <authorList>
            <person name="Cui Z."/>
            <person name="Gao W."/>
            <person name="Li Q."/>
            <person name="Xu G."/>
            <person name="Zheng L."/>
        </authorList>
    </citation>
    <scope>NUCLEOTIDE SEQUENCE [LARGE SCALE GENOMIC DNA]</scope>
    <source>
        <strain evidence="8 9">D15-8W</strain>
    </source>
</reference>
<keyword evidence="2" id="KW-1003">Cell membrane</keyword>
<dbReference type="GO" id="GO:0005886">
    <property type="term" value="C:plasma membrane"/>
    <property type="evidence" value="ECO:0007669"/>
    <property type="project" value="UniProtKB-SubCell"/>
</dbReference>
<feature type="transmembrane region" description="Helical" evidence="7">
    <location>
        <begin position="148"/>
        <end position="174"/>
    </location>
</feature>